<dbReference type="InterPro" id="IPR041076">
    <property type="entry name" value="DUF5614"/>
</dbReference>
<feature type="compositionally biased region" description="Acidic residues" evidence="2">
    <location>
        <begin position="200"/>
        <end position="213"/>
    </location>
</feature>
<dbReference type="PANTHER" id="PTHR13379">
    <property type="entry name" value="UNCHARACTERIZED DUF1308"/>
    <property type="match status" value="1"/>
</dbReference>
<protein>
    <submittedName>
        <fullName evidence="6">UPF0415 protein C7orf25 homolog</fullName>
    </submittedName>
</protein>
<dbReference type="PANTHER" id="PTHR13379:SF0">
    <property type="entry name" value="UPF0415 PROTEIN C7ORF25"/>
    <property type="match status" value="1"/>
</dbReference>
<evidence type="ECO:0000259" key="3">
    <source>
        <dbReference type="Pfam" id="PF07000"/>
    </source>
</evidence>
<feature type="domain" description="DUF5614" evidence="4">
    <location>
        <begin position="1"/>
        <end position="215"/>
    </location>
</feature>
<proteinExistence type="inferred from homology"/>
<evidence type="ECO:0000259" key="4">
    <source>
        <dbReference type="Pfam" id="PF18474"/>
    </source>
</evidence>
<dbReference type="AlphaFoldDB" id="A0A6P3VYH7"/>
<name>A0A6P3VYH7_CLUHA</name>
<feature type="domain" description="DUF1308" evidence="3">
    <location>
        <begin position="277"/>
        <end position="436"/>
    </location>
</feature>
<evidence type="ECO:0000313" key="6">
    <source>
        <dbReference type="RefSeq" id="XP_012683428.2"/>
    </source>
</evidence>
<dbReference type="InterPro" id="IPR010733">
    <property type="entry name" value="DUF1308"/>
</dbReference>
<accession>A0A6P3VYH7</accession>
<evidence type="ECO:0000256" key="2">
    <source>
        <dbReference type="SAM" id="MobiDB-lite"/>
    </source>
</evidence>
<feature type="compositionally biased region" description="Acidic residues" evidence="2">
    <location>
        <begin position="227"/>
        <end position="245"/>
    </location>
</feature>
<dbReference type="GeneID" id="105900630"/>
<dbReference type="Proteomes" id="UP000515152">
    <property type="component" value="Chromosome 25"/>
</dbReference>
<dbReference type="KEGG" id="char:105900630"/>
<dbReference type="Pfam" id="PF18474">
    <property type="entry name" value="DUF5614"/>
    <property type="match status" value="1"/>
</dbReference>
<keyword evidence="5" id="KW-1185">Reference proteome</keyword>
<feature type="region of interest" description="Disordered" evidence="2">
    <location>
        <begin position="198"/>
        <end position="245"/>
    </location>
</feature>
<dbReference type="RefSeq" id="XP_012683428.2">
    <property type="nucleotide sequence ID" value="XM_012827974.2"/>
</dbReference>
<gene>
    <name evidence="6" type="primary">c25h7orf25</name>
</gene>
<comment type="similarity">
    <text evidence="1">Belongs to the UPF0415 family.</text>
</comment>
<sequence length="439" mass="48964">MATQSMLQDRIRVAKELLVRVDQLCSKQTRDVEGRAKLCSKLRAELKFLQKVEAGKVQIKESHLQSTNLTHLRAIVESAESLEGVVSVLHVFAHEGPDGQKQTLVVDVVANNGHTWVKAIGRKAEALHNIWQGRGQYGDKSVVSQAEDFLEASRQQPVQYSNPHIIFAFYNGVSSPMADRLREMGISVRGDIVAVNNMIGEDDEDGEEEEEDGSSSGGEEEQRFENEPEEEEEEEDDDGEEDGVDGELMHTRVDRDTIVARLSFPTEVKVDVCNKANLDITTLITYVSSLSHGRCNFAFKEHVLTEQATQERKDKVLPKLEEFMQGKELFACQSAVQDFRVILDTLGGPGEKARAEELLARLTVVPDEPSERTNRLAMSSKVNHRSLMIFGTGDSLRSVTMTANSGFVRAAANQGIRYSVFIHQPRALTEGKEWRAIPL</sequence>
<evidence type="ECO:0000256" key="1">
    <source>
        <dbReference type="ARBA" id="ARBA00006588"/>
    </source>
</evidence>
<dbReference type="CTD" id="105900630"/>
<dbReference type="OrthoDB" id="441890at2759"/>
<organism evidence="5 6">
    <name type="scientific">Clupea harengus</name>
    <name type="common">Atlantic herring</name>
    <dbReference type="NCBI Taxonomy" id="7950"/>
    <lineage>
        <taxon>Eukaryota</taxon>
        <taxon>Metazoa</taxon>
        <taxon>Chordata</taxon>
        <taxon>Craniata</taxon>
        <taxon>Vertebrata</taxon>
        <taxon>Euteleostomi</taxon>
        <taxon>Actinopterygii</taxon>
        <taxon>Neopterygii</taxon>
        <taxon>Teleostei</taxon>
        <taxon>Clupei</taxon>
        <taxon>Clupeiformes</taxon>
        <taxon>Clupeoidei</taxon>
        <taxon>Clupeidae</taxon>
        <taxon>Clupea</taxon>
    </lineage>
</organism>
<dbReference type="Pfam" id="PF07000">
    <property type="entry name" value="DUF1308"/>
    <property type="match status" value="1"/>
</dbReference>
<evidence type="ECO:0000313" key="5">
    <source>
        <dbReference type="Proteomes" id="UP000515152"/>
    </source>
</evidence>
<reference evidence="6" key="1">
    <citation type="submission" date="2025-08" db="UniProtKB">
        <authorList>
            <consortium name="RefSeq"/>
        </authorList>
    </citation>
    <scope>IDENTIFICATION</scope>
</reference>